<protein>
    <recommendedName>
        <fullName evidence="4">Phage major capsid protein</fullName>
    </recommendedName>
</protein>
<dbReference type="RefSeq" id="WP_307185862.1">
    <property type="nucleotide sequence ID" value="NZ_JAUTBA010000001.1"/>
</dbReference>
<evidence type="ECO:0008006" key="4">
    <source>
        <dbReference type="Google" id="ProtNLM"/>
    </source>
</evidence>
<accession>A0ABU0U5C7</accession>
<feature type="region of interest" description="Disordered" evidence="1">
    <location>
        <begin position="483"/>
        <end position="509"/>
    </location>
</feature>
<sequence length="509" mass="56212">MKFNQIKAIFLKAIGLSAMPDNNQLTEEQETTLKGTYGEPALAKFKEGLASENPEATAPQIHDAVKEFLTPGATEAAQKVAADLKTALAKIAKQEELIATLMDTPEDLPAAEGVQEPSKPKASKSFNIAATASHYVAALALMGAATMQPAAGATMDVSQVRTEFGTYLSQNNNNLEIIKQLFGGFTSSQYFKSVPAVTEFRSIQAQINSVVQQFTNKWTPKGQTKFTPLTIVNRRHKINVPIVPSEVLDSYLFKLYDEQVSPKDMPITKYIWQELIYPQILEDIEYRMIFKGKYVENTDPNKPTDPEDSMDGLETILVQQKALGANAKVNFTSLTINWKTATDEQVMAFFEAFVDELKPLYKNKKMNLYCAPEVLTRYERAYKKIWGTNSGQVGDFGTRRIDFSNVTVVALDGMTGSPIVFSTVDGNMVKLRHKNEAPNVINQVYEAPYEVWLIGEFWLAVGFQIAEAVFAYVPDNYDPQAELPDSRKFPDGTLPVTGSEGSGSAGGGV</sequence>
<evidence type="ECO:0000313" key="3">
    <source>
        <dbReference type="Proteomes" id="UP001244640"/>
    </source>
</evidence>
<name>A0ABU0U5C7_9SPHI</name>
<dbReference type="EMBL" id="JAUTBA010000001">
    <property type="protein sequence ID" value="MDQ1150167.1"/>
    <property type="molecule type" value="Genomic_DNA"/>
</dbReference>
<dbReference type="Proteomes" id="UP001244640">
    <property type="component" value="Unassembled WGS sequence"/>
</dbReference>
<feature type="compositionally biased region" description="Gly residues" evidence="1">
    <location>
        <begin position="500"/>
        <end position="509"/>
    </location>
</feature>
<proteinExistence type="predicted"/>
<keyword evidence="3" id="KW-1185">Reference proteome</keyword>
<gene>
    <name evidence="2" type="ORF">QE382_002151</name>
</gene>
<evidence type="ECO:0000256" key="1">
    <source>
        <dbReference type="SAM" id="MobiDB-lite"/>
    </source>
</evidence>
<reference evidence="2 3" key="1">
    <citation type="submission" date="2023-07" db="EMBL/GenBank/DDBJ databases">
        <title>Functional and genomic diversity of the sorghum phyllosphere microbiome.</title>
        <authorList>
            <person name="Shade A."/>
        </authorList>
    </citation>
    <scope>NUCLEOTIDE SEQUENCE [LARGE SCALE GENOMIC DNA]</scope>
    <source>
        <strain evidence="2 3">SORGH_AS_0892</strain>
    </source>
</reference>
<organism evidence="2 3">
    <name type="scientific">Sphingobacterium zeae</name>
    <dbReference type="NCBI Taxonomy" id="1776859"/>
    <lineage>
        <taxon>Bacteria</taxon>
        <taxon>Pseudomonadati</taxon>
        <taxon>Bacteroidota</taxon>
        <taxon>Sphingobacteriia</taxon>
        <taxon>Sphingobacteriales</taxon>
        <taxon>Sphingobacteriaceae</taxon>
        <taxon>Sphingobacterium</taxon>
    </lineage>
</organism>
<evidence type="ECO:0000313" key="2">
    <source>
        <dbReference type="EMBL" id="MDQ1150167.1"/>
    </source>
</evidence>
<comment type="caution">
    <text evidence="2">The sequence shown here is derived from an EMBL/GenBank/DDBJ whole genome shotgun (WGS) entry which is preliminary data.</text>
</comment>